<evidence type="ECO:0000256" key="2">
    <source>
        <dbReference type="SAM" id="Phobius"/>
    </source>
</evidence>
<dbReference type="AlphaFoldDB" id="A0A1Y5Q023"/>
<name>A0A1Y5Q023_9SPHN</name>
<proteinExistence type="predicted"/>
<feature type="region of interest" description="Disordered" evidence="1">
    <location>
        <begin position="16"/>
        <end position="35"/>
    </location>
</feature>
<feature type="transmembrane region" description="Helical" evidence="2">
    <location>
        <begin position="72"/>
        <end position="92"/>
    </location>
</feature>
<evidence type="ECO:0000313" key="3">
    <source>
        <dbReference type="EMBL" id="SBV33127.1"/>
    </source>
</evidence>
<accession>A0A1Y5Q023</accession>
<reference evidence="3" key="1">
    <citation type="submission" date="2016-03" db="EMBL/GenBank/DDBJ databases">
        <authorList>
            <person name="Ploux O."/>
        </authorList>
    </citation>
    <scope>NUCLEOTIDE SEQUENCE</scope>
    <source>
        <strain evidence="3">UC10</strain>
    </source>
</reference>
<keyword evidence="2" id="KW-0812">Transmembrane</keyword>
<protein>
    <recommendedName>
        <fullName evidence="4">ATPase</fullName>
    </recommendedName>
</protein>
<dbReference type="EMBL" id="LT598653">
    <property type="protein sequence ID" value="SBV33127.1"/>
    <property type="molecule type" value="Genomic_DNA"/>
</dbReference>
<dbReference type="KEGG" id="sphu:SPPYR_2007"/>
<gene>
    <name evidence="3" type="ORF">SPPYR_2007</name>
</gene>
<feature type="transmembrane region" description="Helical" evidence="2">
    <location>
        <begin position="104"/>
        <end position="126"/>
    </location>
</feature>
<dbReference type="RefSeq" id="WP_295318736.1">
    <property type="nucleotide sequence ID" value="NZ_LT598653.1"/>
</dbReference>
<organism evidence="3">
    <name type="scientific">uncultured Sphingopyxis sp</name>
    <dbReference type="NCBI Taxonomy" id="310581"/>
    <lineage>
        <taxon>Bacteria</taxon>
        <taxon>Pseudomonadati</taxon>
        <taxon>Pseudomonadota</taxon>
        <taxon>Alphaproteobacteria</taxon>
        <taxon>Sphingomonadales</taxon>
        <taxon>Sphingomonadaceae</taxon>
        <taxon>Sphingopyxis</taxon>
        <taxon>environmental samples</taxon>
    </lineage>
</organism>
<evidence type="ECO:0008006" key="4">
    <source>
        <dbReference type="Google" id="ProtNLM"/>
    </source>
</evidence>
<keyword evidence="2" id="KW-1133">Transmembrane helix</keyword>
<evidence type="ECO:0000256" key="1">
    <source>
        <dbReference type="SAM" id="MobiDB-lite"/>
    </source>
</evidence>
<keyword evidence="2" id="KW-0472">Membrane</keyword>
<sequence>MTGEKKIVGLWRDSAANQDADSAAPAAPAAPEALAAPEAAVPVERDWLDMSSLNDAEAAEDAPPPAWRDRTFPALFALLAIGWTGFALAAATGGFARGPALADWPLLIATIAMPLTLLAVLWLLLLRSGRSEQARFARVAAALREENMALNQSMHALGLHLADARKQLGEQAKLVQQLGLDTVSRLTESSDKLASNASVIANAHDQLARSGDVALQRMDGLLAGLPRIDDVAQRLAVNFREAGLVAHQQGANLEARLAALGEEAAKAAQTSETSTASILEAIVALQGQAKETESDLLAASAQVTDAHDAALAHMTNVAGSARDEMSSTVAAMTAEIEKGWQRFRDGVDTAAAQMDARLAAAREAGDAMGAQLVAHADASDALAARITAHVADVGQQLEVLDVSVTASTGVISRAIGDTKTQLGAFMEEVQSGNASAHQLIGHAESLLLALDAVTRELDETLPHALGRIAAHGQTTQTALSQLRPLLDASELVAQSTVSHVNAVQTTLKANEEQMAGHAASQQELADRINGALADAETALARLREGANNFAEQGGARMIATLGEVRAAADSAADEARLTLEKLVSGARDAMQATATGAIDAAFKNEVLAQLNAIEEASARAVAAANGAADRLMRQLITIMDTSASVEQRVSEAEQAIAASDRDSLAKQVGLLTEALKSTAIDVTKILSSEVSDTAWDAYLKGDRGVFARRAVKLVDNSEAKEILRIYQADDDFHAAVNQFIHDFEAMLRLLIGARDGSAISVTLLSSDIGKLYVALAQAIDRLRN</sequence>